<dbReference type="Proteomes" id="UP000805193">
    <property type="component" value="Unassembled WGS sequence"/>
</dbReference>
<gene>
    <name evidence="1" type="ORF">HPB47_014168</name>
</gene>
<reference evidence="1 2" key="1">
    <citation type="journal article" date="2020" name="Cell">
        <title>Large-Scale Comparative Analyses of Tick Genomes Elucidate Their Genetic Diversity and Vector Capacities.</title>
        <authorList>
            <consortium name="Tick Genome and Microbiome Consortium (TIGMIC)"/>
            <person name="Jia N."/>
            <person name="Wang J."/>
            <person name="Shi W."/>
            <person name="Du L."/>
            <person name="Sun Y."/>
            <person name="Zhan W."/>
            <person name="Jiang J.F."/>
            <person name="Wang Q."/>
            <person name="Zhang B."/>
            <person name="Ji P."/>
            <person name="Bell-Sakyi L."/>
            <person name="Cui X.M."/>
            <person name="Yuan T.T."/>
            <person name="Jiang B.G."/>
            <person name="Yang W.F."/>
            <person name="Lam T.T."/>
            <person name="Chang Q.C."/>
            <person name="Ding S.J."/>
            <person name="Wang X.J."/>
            <person name="Zhu J.G."/>
            <person name="Ruan X.D."/>
            <person name="Zhao L."/>
            <person name="Wei J.T."/>
            <person name="Ye R.Z."/>
            <person name="Que T.C."/>
            <person name="Du C.H."/>
            <person name="Zhou Y.H."/>
            <person name="Cheng J.X."/>
            <person name="Dai P.F."/>
            <person name="Guo W.B."/>
            <person name="Han X.H."/>
            <person name="Huang E.J."/>
            <person name="Li L.F."/>
            <person name="Wei W."/>
            <person name="Gao Y.C."/>
            <person name="Liu J.Z."/>
            <person name="Shao H.Z."/>
            <person name="Wang X."/>
            <person name="Wang C.C."/>
            <person name="Yang T.C."/>
            <person name="Huo Q.B."/>
            <person name="Li W."/>
            <person name="Chen H.Y."/>
            <person name="Chen S.E."/>
            <person name="Zhou L.G."/>
            <person name="Ni X.B."/>
            <person name="Tian J.H."/>
            <person name="Sheng Y."/>
            <person name="Liu T."/>
            <person name="Pan Y.S."/>
            <person name="Xia L.Y."/>
            <person name="Li J."/>
            <person name="Zhao F."/>
            <person name="Cao W.C."/>
        </authorList>
    </citation>
    <scope>NUCLEOTIDE SEQUENCE [LARGE SCALE GENOMIC DNA]</scope>
    <source>
        <strain evidence="1">Iper-2018</strain>
    </source>
</reference>
<organism evidence="1 2">
    <name type="scientific">Ixodes persulcatus</name>
    <name type="common">Taiga tick</name>
    <dbReference type="NCBI Taxonomy" id="34615"/>
    <lineage>
        <taxon>Eukaryota</taxon>
        <taxon>Metazoa</taxon>
        <taxon>Ecdysozoa</taxon>
        <taxon>Arthropoda</taxon>
        <taxon>Chelicerata</taxon>
        <taxon>Arachnida</taxon>
        <taxon>Acari</taxon>
        <taxon>Parasitiformes</taxon>
        <taxon>Ixodida</taxon>
        <taxon>Ixodoidea</taxon>
        <taxon>Ixodidae</taxon>
        <taxon>Ixodinae</taxon>
        <taxon>Ixodes</taxon>
    </lineage>
</organism>
<evidence type="ECO:0000313" key="2">
    <source>
        <dbReference type="Proteomes" id="UP000805193"/>
    </source>
</evidence>
<comment type="caution">
    <text evidence="1">The sequence shown here is derived from an EMBL/GenBank/DDBJ whole genome shotgun (WGS) entry which is preliminary data.</text>
</comment>
<proteinExistence type="predicted"/>
<protein>
    <submittedName>
        <fullName evidence="1">Uncharacterized protein</fullName>
    </submittedName>
</protein>
<sequence length="110" mass="11693">MPSGAIVAIPANTLPSSRLIADDFAAARLERQNDDSSSRGHPRPEAIDKYAEARTRLLPTYVCASSVCETPARRACLDEEGDLYGTGTPGDAVAHQAAFLGLCDMCNVQL</sequence>
<keyword evidence="2" id="KW-1185">Reference proteome</keyword>
<accession>A0AC60QWL6</accession>
<name>A0AC60QWL6_IXOPE</name>
<dbReference type="EMBL" id="JABSTQ010002465">
    <property type="protein sequence ID" value="KAG0444108.1"/>
    <property type="molecule type" value="Genomic_DNA"/>
</dbReference>
<evidence type="ECO:0000313" key="1">
    <source>
        <dbReference type="EMBL" id="KAG0444108.1"/>
    </source>
</evidence>